<dbReference type="AlphaFoldDB" id="A0A371D6A3"/>
<sequence>MCALASLSNKPQLMLGKLVYDIPQAQWKSYESVIKQVLNEHVRLHGGPYPREEAYNPPSMTTPPSAHRRTYRAPPTPSSPSSYVYRISDCAVTENMKTLTIAVHEHRDSGKSVRLYRIPSLQTSGWLRDLERAWLDLVMVAPARISSTTFKTKASPYAGAADLRGFSCLGASLPKWTLHAQERTNNQDVLDVGTGHKMREGTREDRMYEEPGARGLRKKRHAHRLRWLLYIVALPRVYENWTVYSYLPEIEHICLQVYPPA</sequence>
<evidence type="ECO:0000313" key="3">
    <source>
        <dbReference type="Proteomes" id="UP000256964"/>
    </source>
</evidence>
<feature type="region of interest" description="Disordered" evidence="1">
    <location>
        <begin position="48"/>
        <end position="81"/>
    </location>
</feature>
<proteinExistence type="predicted"/>
<gene>
    <name evidence="2" type="ORF">OH76DRAFT_1484234</name>
</gene>
<keyword evidence="3" id="KW-1185">Reference proteome</keyword>
<evidence type="ECO:0000256" key="1">
    <source>
        <dbReference type="SAM" id="MobiDB-lite"/>
    </source>
</evidence>
<protein>
    <submittedName>
        <fullName evidence="2">Uncharacterized protein</fullName>
    </submittedName>
</protein>
<name>A0A371D6A3_9APHY</name>
<accession>A0A371D6A3</accession>
<reference evidence="2 3" key="1">
    <citation type="journal article" date="2018" name="Biotechnol. Biofuels">
        <title>Integrative visual omics of the white-rot fungus Polyporus brumalis exposes the biotechnological potential of its oxidative enzymes for delignifying raw plant biomass.</title>
        <authorList>
            <person name="Miyauchi S."/>
            <person name="Rancon A."/>
            <person name="Drula E."/>
            <person name="Hage H."/>
            <person name="Chaduli D."/>
            <person name="Favel A."/>
            <person name="Grisel S."/>
            <person name="Henrissat B."/>
            <person name="Herpoel-Gimbert I."/>
            <person name="Ruiz-Duenas F.J."/>
            <person name="Chevret D."/>
            <person name="Hainaut M."/>
            <person name="Lin J."/>
            <person name="Wang M."/>
            <person name="Pangilinan J."/>
            <person name="Lipzen A."/>
            <person name="Lesage-Meessen L."/>
            <person name="Navarro D."/>
            <person name="Riley R."/>
            <person name="Grigoriev I.V."/>
            <person name="Zhou S."/>
            <person name="Raouche S."/>
            <person name="Rosso M.N."/>
        </authorList>
    </citation>
    <scope>NUCLEOTIDE SEQUENCE [LARGE SCALE GENOMIC DNA]</scope>
    <source>
        <strain evidence="2 3">BRFM 1820</strain>
    </source>
</reference>
<dbReference type="Proteomes" id="UP000256964">
    <property type="component" value="Unassembled WGS sequence"/>
</dbReference>
<evidence type="ECO:0000313" key="2">
    <source>
        <dbReference type="EMBL" id="RDX48048.1"/>
    </source>
</evidence>
<dbReference type="EMBL" id="KZ857414">
    <property type="protein sequence ID" value="RDX48048.1"/>
    <property type="molecule type" value="Genomic_DNA"/>
</dbReference>
<organism evidence="2 3">
    <name type="scientific">Lentinus brumalis</name>
    <dbReference type="NCBI Taxonomy" id="2498619"/>
    <lineage>
        <taxon>Eukaryota</taxon>
        <taxon>Fungi</taxon>
        <taxon>Dikarya</taxon>
        <taxon>Basidiomycota</taxon>
        <taxon>Agaricomycotina</taxon>
        <taxon>Agaricomycetes</taxon>
        <taxon>Polyporales</taxon>
        <taxon>Polyporaceae</taxon>
        <taxon>Lentinus</taxon>
    </lineage>
</organism>